<proteinExistence type="predicted"/>
<evidence type="ECO:0000313" key="5">
    <source>
        <dbReference type="Proteomes" id="UP000324800"/>
    </source>
</evidence>
<dbReference type="AlphaFoldDB" id="A0A5J4XB95"/>
<sequence>AALPACDGQSSASVSPNTCKCVEGHTPENCVCPVVPAQLATIPVDRCQCLTTGDPRAGQTTPTGAICPAYCADNVYEEGCACDSSIEATYDKCREDKAYDGIQKCAELTAATVGVATCICDGAANSPTHCVCPKDDDIADLEGVPSARCGCLSTGDPRAVAEGICPIYCVKDTATADCTCDSAIEEYPVADCEKEKACKHDLAAQTKEDCECTGDSDPRIAGVCKPPATVDCATSIDKDTPVEDCACPTDKKLLKKDPRYTKGGLCAAGSMRAALAVVVSALIIPALILFF</sequence>
<protein>
    <recommendedName>
        <fullName evidence="3">SWIM-type domain-containing protein</fullName>
    </recommendedName>
</protein>
<evidence type="ECO:0000313" key="4">
    <source>
        <dbReference type="EMBL" id="KAA6404400.1"/>
    </source>
</evidence>
<comment type="caution">
    <text evidence="4">The sequence shown here is derived from an EMBL/GenBank/DDBJ whole genome shotgun (WGS) entry which is preliminary data.</text>
</comment>
<keyword evidence="1" id="KW-0863">Zinc-finger</keyword>
<evidence type="ECO:0000256" key="1">
    <source>
        <dbReference type="PROSITE-ProRule" id="PRU00325"/>
    </source>
</evidence>
<reference evidence="4 5" key="1">
    <citation type="submission" date="2019-03" db="EMBL/GenBank/DDBJ databases">
        <title>Single cell metagenomics reveals metabolic interactions within the superorganism composed of flagellate Streblomastix strix and complex community of Bacteroidetes bacteria on its surface.</title>
        <authorList>
            <person name="Treitli S.C."/>
            <person name="Kolisko M."/>
            <person name="Husnik F."/>
            <person name="Keeling P."/>
            <person name="Hampl V."/>
        </authorList>
    </citation>
    <scope>NUCLEOTIDE SEQUENCE [LARGE SCALE GENOMIC DNA]</scope>
    <source>
        <strain evidence="4">ST1C</strain>
    </source>
</reference>
<keyword evidence="1" id="KW-0479">Metal-binding</keyword>
<keyword evidence="2" id="KW-1133">Transmembrane helix</keyword>
<evidence type="ECO:0000256" key="2">
    <source>
        <dbReference type="SAM" id="Phobius"/>
    </source>
</evidence>
<dbReference type="InterPro" id="IPR007527">
    <property type="entry name" value="Znf_SWIM"/>
</dbReference>
<dbReference type="GO" id="GO:0008270">
    <property type="term" value="F:zinc ion binding"/>
    <property type="evidence" value="ECO:0007669"/>
    <property type="project" value="UniProtKB-KW"/>
</dbReference>
<feature type="domain" description="SWIM-type" evidence="3">
    <location>
        <begin position="168"/>
        <end position="209"/>
    </location>
</feature>
<organism evidence="4 5">
    <name type="scientific">Streblomastix strix</name>
    <dbReference type="NCBI Taxonomy" id="222440"/>
    <lineage>
        <taxon>Eukaryota</taxon>
        <taxon>Metamonada</taxon>
        <taxon>Preaxostyla</taxon>
        <taxon>Oxymonadida</taxon>
        <taxon>Streblomastigidae</taxon>
        <taxon>Streblomastix</taxon>
    </lineage>
</organism>
<evidence type="ECO:0000259" key="3">
    <source>
        <dbReference type="PROSITE" id="PS50966"/>
    </source>
</evidence>
<keyword evidence="2" id="KW-0812">Transmembrane</keyword>
<gene>
    <name evidence="4" type="ORF">EZS28_000059</name>
</gene>
<keyword evidence="2" id="KW-0472">Membrane</keyword>
<name>A0A5J4XB95_9EUKA</name>
<feature type="transmembrane region" description="Helical" evidence="2">
    <location>
        <begin position="271"/>
        <end position="290"/>
    </location>
</feature>
<dbReference type="Proteomes" id="UP000324800">
    <property type="component" value="Unassembled WGS sequence"/>
</dbReference>
<accession>A0A5J4XB95</accession>
<keyword evidence="1" id="KW-0862">Zinc</keyword>
<dbReference type="PROSITE" id="PS50966">
    <property type="entry name" value="ZF_SWIM"/>
    <property type="match status" value="1"/>
</dbReference>
<feature type="non-terminal residue" evidence="4">
    <location>
        <position position="1"/>
    </location>
</feature>
<dbReference type="EMBL" id="SNRW01000004">
    <property type="protein sequence ID" value="KAA6404400.1"/>
    <property type="molecule type" value="Genomic_DNA"/>
</dbReference>